<dbReference type="SUPFAM" id="SSF141371">
    <property type="entry name" value="PilZ domain-like"/>
    <property type="match status" value="1"/>
</dbReference>
<dbReference type="AlphaFoldDB" id="A0A8S0XTP3"/>
<protein>
    <submittedName>
        <fullName evidence="1">Uncharacterized protein</fullName>
    </submittedName>
</protein>
<name>A0A8S0XTP3_9GAMM</name>
<evidence type="ECO:0000313" key="1">
    <source>
        <dbReference type="EMBL" id="CAA9891816.1"/>
    </source>
</evidence>
<comment type="caution">
    <text evidence="1">The sequence shown here is derived from an EMBL/GenBank/DDBJ whole genome shotgun (WGS) entry which is preliminary data.</text>
</comment>
<sequence length="82" mass="9112">MPPLGDEEAEKIYSLTLDLSEPVQITMALTVAEVVGSTAGFKCEHIDMDSITRLRRLLELNLGDSELLKRDLSALAEWPIKL</sequence>
<dbReference type="Gene3D" id="2.40.10.220">
    <property type="entry name" value="predicted glycosyltransferase like domains"/>
    <property type="match status" value="1"/>
</dbReference>
<reference evidence="1 2" key="1">
    <citation type="submission" date="2020-02" db="EMBL/GenBank/DDBJ databases">
        <authorList>
            <person name="Hogendoorn C."/>
        </authorList>
    </citation>
    <scope>NUCLEOTIDE SEQUENCE [LARGE SCALE GENOMIC DNA]</scope>
    <source>
        <strain evidence="1">METHB21</strain>
    </source>
</reference>
<dbReference type="EMBL" id="CADCXN010000080">
    <property type="protein sequence ID" value="CAA9891816.1"/>
    <property type="molecule type" value="Genomic_DNA"/>
</dbReference>
<gene>
    <name evidence="1" type="ORF">METHB2_50087</name>
</gene>
<accession>A0A8S0XTP3</accession>
<keyword evidence="2" id="KW-1185">Reference proteome</keyword>
<evidence type="ECO:0000313" key="2">
    <source>
        <dbReference type="Proteomes" id="UP000494216"/>
    </source>
</evidence>
<dbReference type="Proteomes" id="UP000494216">
    <property type="component" value="Unassembled WGS sequence"/>
</dbReference>
<proteinExistence type="predicted"/>
<dbReference type="RefSeq" id="WP_174626637.1">
    <property type="nucleotide sequence ID" value="NZ_CADCXN010000080.1"/>
</dbReference>
<organism evidence="1 2">
    <name type="scientific">Candidatus Methylobacter favarea</name>
    <dbReference type="NCBI Taxonomy" id="2707345"/>
    <lineage>
        <taxon>Bacteria</taxon>
        <taxon>Pseudomonadati</taxon>
        <taxon>Pseudomonadota</taxon>
        <taxon>Gammaproteobacteria</taxon>
        <taxon>Methylococcales</taxon>
        <taxon>Methylococcaceae</taxon>
        <taxon>Methylobacter</taxon>
    </lineage>
</organism>